<proteinExistence type="predicted"/>
<dbReference type="OrthoDB" id="334156at2157"/>
<evidence type="ECO:0000313" key="1">
    <source>
        <dbReference type="EMBL" id="SNR45465.1"/>
    </source>
</evidence>
<protein>
    <submittedName>
        <fullName evidence="1">Uncharacterized protein</fullName>
    </submittedName>
</protein>
<dbReference type="InterPro" id="IPR006311">
    <property type="entry name" value="TAT_signal"/>
</dbReference>
<dbReference type="PROSITE" id="PS51318">
    <property type="entry name" value="TAT"/>
    <property type="match status" value="1"/>
</dbReference>
<dbReference type="EMBL" id="FZNQ01000007">
    <property type="protein sequence ID" value="SNR45465.1"/>
    <property type="molecule type" value="Genomic_DNA"/>
</dbReference>
<name>A0A238WFW5_HALVU</name>
<accession>A0A238WFW5</accession>
<dbReference type="RefSeq" id="WP_089384655.1">
    <property type="nucleotide sequence ID" value="NZ_FZNQ01000007.1"/>
</dbReference>
<evidence type="ECO:0000313" key="2">
    <source>
        <dbReference type="Proteomes" id="UP000198397"/>
    </source>
</evidence>
<keyword evidence="2" id="KW-1185">Reference proteome</keyword>
<organism evidence="1 2">
    <name type="scientific">Halorubrum vacuolatum</name>
    <name type="common">Natronobacterium vacuolatum</name>
    <dbReference type="NCBI Taxonomy" id="63740"/>
    <lineage>
        <taxon>Archaea</taxon>
        <taxon>Methanobacteriati</taxon>
        <taxon>Methanobacteriota</taxon>
        <taxon>Stenosarchaea group</taxon>
        <taxon>Halobacteria</taxon>
        <taxon>Halobacteriales</taxon>
        <taxon>Haloferacaceae</taxon>
        <taxon>Halorubrum</taxon>
    </lineage>
</organism>
<reference evidence="1 2" key="1">
    <citation type="submission" date="2017-06" db="EMBL/GenBank/DDBJ databases">
        <authorList>
            <person name="Kim H.J."/>
            <person name="Triplett B.A."/>
        </authorList>
    </citation>
    <scope>NUCLEOTIDE SEQUENCE [LARGE SCALE GENOMIC DNA]</scope>
    <source>
        <strain evidence="1 2">DSM 8800</strain>
    </source>
</reference>
<dbReference type="PROSITE" id="PS51257">
    <property type="entry name" value="PROKAR_LIPOPROTEIN"/>
    <property type="match status" value="1"/>
</dbReference>
<sequence length="197" mass="20822">MDTSRRDLLAGAGGIVCTGAFAGCLDFTAGEGAAGPEGVPDTLSCADDEFVRLEPPIEEAVADRSAVADGVSVELSAEGTSETYGNSMRLAFRNAGEDDVRTYGEDAYTIQRETEEGWREIRGSTSGETVELPAEEESLSPNSAYNWNLTLREDAIAEAVSGLELTVCPALGPGPHRFVYWGLLDGPPVGVEFQLIG</sequence>
<dbReference type="AlphaFoldDB" id="A0A238WFW5"/>
<gene>
    <name evidence="1" type="ORF">SAMN06264855_107123</name>
</gene>
<dbReference type="Proteomes" id="UP000198397">
    <property type="component" value="Unassembled WGS sequence"/>
</dbReference>